<evidence type="ECO:0000313" key="2">
    <source>
        <dbReference type="EMBL" id="MBB6104497.1"/>
    </source>
</evidence>
<dbReference type="Proteomes" id="UP000571554">
    <property type="component" value="Unassembled WGS sequence"/>
</dbReference>
<keyword evidence="3" id="KW-1185">Reference proteome</keyword>
<comment type="caution">
    <text evidence="2">The sequence shown here is derived from an EMBL/GenBank/DDBJ whole genome shotgun (WGS) entry which is preliminary data.</text>
</comment>
<dbReference type="RefSeq" id="WP_184123830.1">
    <property type="nucleotide sequence ID" value="NZ_JACHBW010000012.1"/>
</dbReference>
<dbReference type="AlphaFoldDB" id="A0A7W9TZX3"/>
<feature type="region of interest" description="Disordered" evidence="1">
    <location>
        <begin position="37"/>
        <end position="59"/>
    </location>
</feature>
<name>A0A7W9TZX3_9BURK</name>
<evidence type="ECO:0000256" key="1">
    <source>
        <dbReference type="SAM" id="MobiDB-lite"/>
    </source>
</evidence>
<protein>
    <submittedName>
        <fullName evidence="2">Uncharacterized protein</fullName>
    </submittedName>
</protein>
<sequence>MKREHETVLIGHELTPRSRALLIEGVMDAVPSGRPLQTPISIDMQENLPAQFNRPARYR</sequence>
<evidence type="ECO:0000313" key="3">
    <source>
        <dbReference type="Proteomes" id="UP000571554"/>
    </source>
</evidence>
<gene>
    <name evidence="2" type="ORF">F4827_004356</name>
</gene>
<dbReference type="EMBL" id="JACHBW010000012">
    <property type="protein sequence ID" value="MBB6104497.1"/>
    <property type="molecule type" value="Genomic_DNA"/>
</dbReference>
<accession>A0A7W9TZX3</accession>
<proteinExistence type="predicted"/>
<reference evidence="2 3" key="1">
    <citation type="submission" date="2020-08" db="EMBL/GenBank/DDBJ databases">
        <title>Above-ground endophytic microbial communities from plants in different locations in the United States.</title>
        <authorList>
            <person name="Frank C."/>
        </authorList>
    </citation>
    <scope>NUCLEOTIDE SEQUENCE [LARGE SCALE GENOMIC DNA]</scope>
    <source>
        <strain evidence="2 3">WP4_2_2</strain>
    </source>
</reference>
<organism evidence="2 3">
    <name type="scientific">Paraburkholderia bannensis</name>
    <dbReference type="NCBI Taxonomy" id="765414"/>
    <lineage>
        <taxon>Bacteria</taxon>
        <taxon>Pseudomonadati</taxon>
        <taxon>Pseudomonadota</taxon>
        <taxon>Betaproteobacteria</taxon>
        <taxon>Burkholderiales</taxon>
        <taxon>Burkholderiaceae</taxon>
        <taxon>Paraburkholderia</taxon>
    </lineage>
</organism>